<name>F3FFD6_PSESX</name>
<evidence type="ECO:0000259" key="9">
    <source>
        <dbReference type="PROSITE" id="PS51085"/>
    </source>
</evidence>
<dbReference type="Proteomes" id="UP000004471">
    <property type="component" value="Unassembled WGS sequence"/>
</dbReference>
<evidence type="ECO:0000256" key="8">
    <source>
        <dbReference type="ARBA" id="ARBA00023014"/>
    </source>
</evidence>
<dbReference type="InterPro" id="IPR017927">
    <property type="entry name" value="FAD-bd_FR_type"/>
</dbReference>
<evidence type="ECO:0000256" key="3">
    <source>
        <dbReference type="ARBA" id="ARBA00022643"/>
    </source>
</evidence>
<dbReference type="Gene3D" id="2.40.30.10">
    <property type="entry name" value="Translation factors"/>
    <property type="match status" value="1"/>
</dbReference>
<keyword evidence="4" id="KW-0001">2Fe-2S</keyword>
<dbReference type="InterPro" id="IPR036010">
    <property type="entry name" value="2Fe-2S_ferredoxin-like_sf"/>
</dbReference>
<dbReference type="SUPFAM" id="SSF63380">
    <property type="entry name" value="Riboflavin synthase domain-like"/>
    <property type="match status" value="1"/>
</dbReference>
<evidence type="ECO:0000256" key="2">
    <source>
        <dbReference type="ARBA" id="ARBA00022630"/>
    </source>
</evidence>
<proteinExistence type="predicted"/>
<dbReference type="GO" id="GO:0046872">
    <property type="term" value="F:metal ion binding"/>
    <property type="evidence" value="ECO:0007669"/>
    <property type="project" value="UniProtKB-KW"/>
</dbReference>
<reference evidence="11 12" key="1">
    <citation type="journal article" date="2011" name="PLoS Pathog.">
        <title>Dynamic evolution of pathogenicity revealed by sequencing and comparative genomics of 19 Pseudomonas syringae isolates.</title>
        <authorList>
            <person name="Baltrus D.A."/>
            <person name="Nishimura M.T."/>
            <person name="Romanchuk A."/>
            <person name="Chang J.H."/>
            <person name="Mukhtar M.S."/>
            <person name="Cherkis K."/>
            <person name="Roach J."/>
            <person name="Grant S.R."/>
            <person name="Jones C.D."/>
            <person name="Dangl J.L."/>
        </authorList>
    </citation>
    <scope>NUCLEOTIDE SEQUENCE [LARGE SCALE GENOMIC DNA]</scope>
    <source>
        <strain evidence="12">M301072PT</strain>
    </source>
</reference>
<dbReference type="PRINTS" id="PR00409">
    <property type="entry name" value="PHDIOXRDTASE"/>
</dbReference>
<accession>F3FFD6</accession>
<dbReference type="InterPro" id="IPR054582">
    <property type="entry name" value="DmmA-like_N"/>
</dbReference>
<dbReference type="InterPro" id="IPR050415">
    <property type="entry name" value="MRET"/>
</dbReference>
<keyword evidence="11" id="KW-0223">Dioxygenase</keyword>
<keyword evidence="6" id="KW-0560">Oxidoreductase</keyword>
<organism evidence="11 12">
    <name type="scientific">Pseudomonas syringae pv. japonica str. M301072</name>
    <dbReference type="NCBI Taxonomy" id="629262"/>
    <lineage>
        <taxon>Bacteria</taxon>
        <taxon>Pseudomonadati</taxon>
        <taxon>Pseudomonadota</taxon>
        <taxon>Gammaproteobacteria</taxon>
        <taxon>Pseudomonadales</taxon>
        <taxon>Pseudomonadaceae</taxon>
        <taxon>Pseudomonas</taxon>
        <taxon>Pseudomonas syringae</taxon>
    </lineage>
</organism>
<dbReference type="PROSITE" id="PS51384">
    <property type="entry name" value="FAD_FR"/>
    <property type="match status" value="1"/>
</dbReference>
<comment type="cofactor">
    <cofactor evidence="1">
        <name>FMN</name>
        <dbReference type="ChEBI" id="CHEBI:58210"/>
    </cofactor>
</comment>
<evidence type="ECO:0000256" key="7">
    <source>
        <dbReference type="ARBA" id="ARBA00023004"/>
    </source>
</evidence>
<dbReference type="PANTHER" id="PTHR47354">
    <property type="entry name" value="NADH OXIDOREDUCTASE HCR"/>
    <property type="match status" value="1"/>
</dbReference>
<gene>
    <name evidence="11" type="ORF">PSYJA_08073</name>
</gene>
<dbReference type="InterPro" id="IPR017938">
    <property type="entry name" value="Riboflavin_synthase-like_b-brl"/>
</dbReference>
<keyword evidence="8" id="KW-0411">Iron-sulfur</keyword>
<dbReference type="Pfam" id="PF00111">
    <property type="entry name" value="Fer2"/>
    <property type="match status" value="1"/>
</dbReference>
<evidence type="ECO:0000256" key="5">
    <source>
        <dbReference type="ARBA" id="ARBA00022723"/>
    </source>
</evidence>
<dbReference type="InterPro" id="IPR006058">
    <property type="entry name" value="2Fe2S_fd_BS"/>
</dbReference>
<dbReference type="AlphaFoldDB" id="F3FFD6"/>
<dbReference type="PROSITE" id="PS00197">
    <property type="entry name" value="2FE2S_FER_1"/>
    <property type="match status" value="1"/>
</dbReference>
<dbReference type="InterPro" id="IPR012675">
    <property type="entry name" value="Beta-grasp_dom_sf"/>
</dbReference>
<evidence type="ECO:0000256" key="4">
    <source>
        <dbReference type="ARBA" id="ARBA00022714"/>
    </source>
</evidence>
<dbReference type="Pfam" id="PF22290">
    <property type="entry name" value="DmmA-like_N"/>
    <property type="match status" value="1"/>
</dbReference>
<dbReference type="PROSITE" id="PS51085">
    <property type="entry name" value="2FE2S_FER_2"/>
    <property type="match status" value="1"/>
</dbReference>
<protein>
    <submittedName>
        <fullName evidence="11">Reductase component of dioxygenase system</fullName>
    </submittedName>
</protein>
<evidence type="ECO:0000256" key="1">
    <source>
        <dbReference type="ARBA" id="ARBA00001917"/>
    </source>
</evidence>
<dbReference type="HOGENOM" id="CLU_003827_17_0_6"/>
<keyword evidence="3" id="KW-0288">FMN</keyword>
<dbReference type="Gene3D" id="3.10.20.30">
    <property type="match status" value="1"/>
</dbReference>
<dbReference type="EMBL" id="AEAH01000357">
    <property type="protein sequence ID" value="EGH28922.1"/>
    <property type="molecule type" value="Genomic_DNA"/>
</dbReference>
<evidence type="ECO:0000313" key="11">
    <source>
        <dbReference type="EMBL" id="EGH28922.1"/>
    </source>
</evidence>
<evidence type="ECO:0000259" key="10">
    <source>
        <dbReference type="PROSITE" id="PS51384"/>
    </source>
</evidence>
<dbReference type="InterPro" id="IPR001041">
    <property type="entry name" value="2Fe-2S_ferredoxin-type"/>
</dbReference>
<keyword evidence="5" id="KW-0479">Metal-binding</keyword>
<feature type="domain" description="FAD-binding FR-type" evidence="10">
    <location>
        <begin position="11"/>
        <end position="113"/>
    </location>
</feature>
<dbReference type="CDD" id="cd00207">
    <property type="entry name" value="fer2"/>
    <property type="match status" value="1"/>
</dbReference>
<comment type="caution">
    <text evidence="11">The sequence shown here is derived from an EMBL/GenBank/DDBJ whole genome shotgun (WGS) entry which is preliminary data.</text>
</comment>
<dbReference type="GO" id="GO:0051537">
    <property type="term" value="F:2 iron, 2 sulfur cluster binding"/>
    <property type="evidence" value="ECO:0007669"/>
    <property type="project" value="UniProtKB-KW"/>
</dbReference>
<dbReference type="Gene3D" id="3.40.50.80">
    <property type="entry name" value="Nucleotide-binding domain of ferredoxin-NADP reductase (FNR) module"/>
    <property type="match status" value="1"/>
</dbReference>
<evidence type="ECO:0000313" key="12">
    <source>
        <dbReference type="Proteomes" id="UP000004471"/>
    </source>
</evidence>
<sequence>MIACYVRGFFMSSLFLKIEKIEALTPRIRRLLLTDQGGGLLPQFTPGAHLELHIPGERKQKRAYSIVNVSAGKHYEIAVQLDDKSTGGSSGVHTLTEGQIIEVDPPRNHFPLVDNAKHVLLIAGGIGITPMLSMGRALQASRKAFTLHYAGRDAANMAYLEEVQCLANNHCWISGGDASNVFPAATVLANPSEGTHLYICGPAEMITAVIQVARELGWPDDHVHYELFAGSLEEDGDQAFEVELRASGMTLAVNAGQTLLDVMIEAGLDPMFDCRRGDCGVCVTQVIEGEADHRDICLSERERSGGAFCTCVSRAKTAKLVLDL</sequence>
<evidence type="ECO:0000256" key="6">
    <source>
        <dbReference type="ARBA" id="ARBA00023002"/>
    </source>
</evidence>
<dbReference type="GO" id="GO:0051213">
    <property type="term" value="F:dioxygenase activity"/>
    <property type="evidence" value="ECO:0007669"/>
    <property type="project" value="UniProtKB-KW"/>
</dbReference>
<feature type="domain" description="2Fe-2S ferredoxin-type" evidence="9">
    <location>
        <begin position="240"/>
        <end position="324"/>
    </location>
</feature>
<keyword evidence="2" id="KW-0285">Flavoprotein</keyword>
<dbReference type="SUPFAM" id="SSF54292">
    <property type="entry name" value="2Fe-2S ferredoxin-like"/>
    <property type="match status" value="1"/>
</dbReference>
<dbReference type="InterPro" id="IPR039261">
    <property type="entry name" value="FNR_nucleotide-bd"/>
</dbReference>
<keyword evidence="7" id="KW-0408">Iron</keyword>
<dbReference type="PATRIC" id="fig|629262.5.peg.1361"/>
<dbReference type="PANTHER" id="PTHR47354:SF1">
    <property type="entry name" value="CARNITINE MONOOXYGENASE REDUCTASE SUBUNIT"/>
    <property type="match status" value="1"/>
</dbReference>
<dbReference type="CDD" id="cd06185">
    <property type="entry name" value="PDR_like"/>
    <property type="match status" value="1"/>
</dbReference>
<dbReference type="SUPFAM" id="SSF52343">
    <property type="entry name" value="Ferredoxin reductase-like, C-terminal NADP-linked domain"/>
    <property type="match status" value="1"/>
</dbReference>